<dbReference type="Pfam" id="PF00568">
    <property type="entry name" value="WH1"/>
    <property type="match status" value="1"/>
</dbReference>
<evidence type="ECO:0000259" key="10">
    <source>
        <dbReference type="PROSITE" id="PS50229"/>
    </source>
</evidence>
<dbReference type="InterPro" id="IPR000697">
    <property type="entry name" value="WH1/EVH1_dom"/>
</dbReference>
<evidence type="ECO:0000313" key="12">
    <source>
        <dbReference type="EMBL" id="KAK5578979.1"/>
    </source>
</evidence>
<dbReference type="InterPro" id="IPR011026">
    <property type="entry name" value="WAS_C"/>
</dbReference>
<dbReference type="SMART" id="SM00461">
    <property type="entry name" value="WH1"/>
    <property type="match status" value="1"/>
</dbReference>
<feature type="domain" description="WH1" evidence="10">
    <location>
        <begin position="17"/>
        <end position="125"/>
    </location>
</feature>
<evidence type="ECO:0000256" key="1">
    <source>
        <dbReference type="ARBA" id="ARBA00004123"/>
    </source>
</evidence>
<comment type="subcellular location">
    <subcellularLocation>
        <location evidence="2">Cytoplasm</location>
        <location evidence="2">Cytoskeleton</location>
    </subcellularLocation>
    <subcellularLocation>
        <location evidence="1">Nucleus</location>
    </subcellularLocation>
</comment>
<feature type="compositionally biased region" description="Pro residues" evidence="8">
    <location>
        <begin position="241"/>
        <end position="320"/>
    </location>
</feature>
<dbReference type="FunFam" id="3.90.810.10:FF:000003">
    <property type="entry name" value="Neural Wiskott-Aldrich syndrome protein-like"/>
    <property type="match status" value="1"/>
</dbReference>
<keyword evidence="5" id="KW-0677">Repeat</keyword>
<protein>
    <submittedName>
        <fullName evidence="12">Uncharacterized protein</fullName>
    </submittedName>
</protein>
<dbReference type="InterPro" id="IPR033927">
    <property type="entry name" value="WASPfam_EVH1"/>
</dbReference>
<evidence type="ECO:0000313" key="13">
    <source>
        <dbReference type="Proteomes" id="UP001344447"/>
    </source>
</evidence>
<dbReference type="Proteomes" id="UP001344447">
    <property type="component" value="Unassembled WGS sequence"/>
</dbReference>
<dbReference type="CDD" id="cd00132">
    <property type="entry name" value="CRIB"/>
    <property type="match status" value="1"/>
</dbReference>
<dbReference type="PROSITE" id="PS50229">
    <property type="entry name" value="WH1"/>
    <property type="match status" value="1"/>
</dbReference>
<evidence type="ECO:0000259" key="9">
    <source>
        <dbReference type="PROSITE" id="PS50108"/>
    </source>
</evidence>
<dbReference type="InterPro" id="IPR003124">
    <property type="entry name" value="WH2_dom"/>
</dbReference>
<keyword evidence="4" id="KW-0597">Phosphoprotein</keyword>
<proteinExistence type="predicted"/>
<dbReference type="SUPFAM" id="SSF50729">
    <property type="entry name" value="PH domain-like"/>
    <property type="match status" value="1"/>
</dbReference>
<dbReference type="CDD" id="cd01205">
    <property type="entry name" value="EVH1_WASP-like"/>
    <property type="match status" value="1"/>
</dbReference>
<dbReference type="GO" id="GO:0007015">
    <property type="term" value="P:actin filament organization"/>
    <property type="evidence" value="ECO:0007669"/>
    <property type="project" value="InterPro"/>
</dbReference>
<sequence length="409" mass="43347">MGSSTITEQEKSQVAFIAGSSSDIHSTTVARLYEGRQGRWEFMAVGIVSLVSNRVDKTNYIKVFDLKANYRIIFEQEIYDSFEFQKQRDFFFAFEGDSCVYGLSFVDITEAAEFYGQLLNCKQGNLGKTAAVNPNTSSNKITASTPAPKVEKKKEKKSGFMSKFFSSEEKELEISAPTNFKHESHIGWDPENGFDIKNIPPDWRKLFQSAGIKKSELKNAETAQFIVNIIGEQMVNTGGAAPPPQPGRSAPPAPPIAAQPNRSVPPPPPSGVGKSAPPPPPPSHKSPAPPPPPPSGGSAPPPPPPPPMSGGPPPPPPPMASAPSGGGSSSGGGGGGSGGGRGDLLASIRSGTSLKSVDKSNPLPDIQNLGNEGSRSLADTLAAAMANRRGGMREDDEEDDDDDDEWSDY</sequence>
<organism evidence="12 13">
    <name type="scientific">Dictyostelium firmibasis</name>
    <dbReference type="NCBI Taxonomy" id="79012"/>
    <lineage>
        <taxon>Eukaryota</taxon>
        <taxon>Amoebozoa</taxon>
        <taxon>Evosea</taxon>
        <taxon>Eumycetozoa</taxon>
        <taxon>Dictyostelia</taxon>
        <taxon>Dictyosteliales</taxon>
        <taxon>Dictyosteliaceae</taxon>
        <taxon>Dictyostelium</taxon>
    </lineage>
</organism>
<dbReference type="Pfam" id="PF00786">
    <property type="entry name" value="PBD"/>
    <property type="match status" value="1"/>
</dbReference>
<comment type="caution">
    <text evidence="12">The sequence shown here is derived from an EMBL/GenBank/DDBJ whole genome shotgun (WGS) entry which is preliminary data.</text>
</comment>
<accession>A0AAN7TSX3</accession>
<dbReference type="InterPro" id="IPR000095">
    <property type="entry name" value="CRIB_dom"/>
</dbReference>
<keyword evidence="3" id="KW-0963">Cytoplasm</keyword>
<dbReference type="GO" id="GO:0005634">
    <property type="term" value="C:nucleus"/>
    <property type="evidence" value="ECO:0007669"/>
    <property type="project" value="UniProtKB-SubCell"/>
</dbReference>
<evidence type="ECO:0000256" key="6">
    <source>
        <dbReference type="ARBA" id="ARBA00023212"/>
    </source>
</evidence>
<dbReference type="GO" id="GO:0003779">
    <property type="term" value="F:actin binding"/>
    <property type="evidence" value="ECO:0007669"/>
    <property type="project" value="InterPro"/>
</dbReference>
<evidence type="ECO:0000259" key="11">
    <source>
        <dbReference type="PROSITE" id="PS51082"/>
    </source>
</evidence>
<evidence type="ECO:0000256" key="3">
    <source>
        <dbReference type="ARBA" id="ARBA00022490"/>
    </source>
</evidence>
<dbReference type="EMBL" id="JAVFKY010000003">
    <property type="protein sequence ID" value="KAK5578979.1"/>
    <property type="molecule type" value="Genomic_DNA"/>
</dbReference>
<dbReference type="GO" id="GO:0005856">
    <property type="term" value="C:cytoskeleton"/>
    <property type="evidence" value="ECO:0007669"/>
    <property type="project" value="UniProtKB-SubCell"/>
</dbReference>
<feature type="compositionally biased region" description="Gly residues" evidence="8">
    <location>
        <begin position="324"/>
        <end position="342"/>
    </location>
</feature>
<dbReference type="SUPFAM" id="SSF47912">
    <property type="entry name" value="Wiscott-Aldrich syndrome protein, WASP, C-terminal domain"/>
    <property type="match status" value="1"/>
</dbReference>
<dbReference type="PANTHER" id="PTHR47846">
    <property type="entry name" value="OS06G0681300 PROTEIN-RELATED"/>
    <property type="match status" value="1"/>
</dbReference>
<keyword evidence="6" id="KW-0206">Cytoskeleton</keyword>
<evidence type="ECO:0000256" key="5">
    <source>
        <dbReference type="ARBA" id="ARBA00022737"/>
    </source>
</evidence>
<feature type="region of interest" description="Disordered" evidence="8">
    <location>
        <begin position="237"/>
        <end position="409"/>
    </location>
</feature>
<keyword evidence="13" id="KW-1185">Reference proteome</keyword>
<dbReference type="Pfam" id="PF02205">
    <property type="entry name" value="WH2"/>
    <property type="match status" value="1"/>
</dbReference>
<evidence type="ECO:0000256" key="4">
    <source>
        <dbReference type="ARBA" id="ARBA00022553"/>
    </source>
</evidence>
<dbReference type="PROSITE" id="PS51082">
    <property type="entry name" value="WH2"/>
    <property type="match status" value="1"/>
</dbReference>
<name>A0AAN7TSX3_9MYCE</name>
<dbReference type="AlphaFoldDB" id="A0AAN7TSX3"/>
<dbReference type="Gene3D" id="2.30.29.30">
    <property type="entry name" value="Pleckstrin-homology domain (PH domain)/Phosphotyrosine-binding domain (PTB)"/>
    <property type="match status" value="1"/>
</dbReference>
<feature type="compositionally biased region" description="Acidic residues" evidence="8">
    <location>
        <begin position="394"/>
        <end position="409"/>
    </location>
</feature>
<dbReference type="PROSITE" id="PS50108">
    <property type="entry name" value="CRIB"/>
    <property type="match status" value="1"/>
</dbReference>
<dbReference type="PANTHER" id="PTHR47846:SF4">
    <property type="entry name" value="WASP-RELATED PROTEIN"/>
    <property type="match status" value="1"/>
</dbReference>
<reference evidence="12 13" key="1">
    <citation type="submission" date="2023-11" db="EMBL/GenBank/DDBJ databases">
        <title>Dfirmibasis_genome.</title>
        <authorList>
            <person name="Edelbroek B."/>
            <person name="Kjellin J."/>
            <person name="Jerlstrom-Hultqvist J."/>
            <person name="Soderbom F."/>
        </authorList>
    </citation>
    <scope>NUCLEOTIDE SEQUENCE [LARGE SCALE GENOMIC DNA]</scope>
    <source>
        <strain evidence="12 13">TNS-C-14</strain>
    </source>
</reference>
<dbReference type="Gene3D" id="3.90.810.10">
    <property type="entry name" value="CRIB domain"/>
    <property type="match status" value="1"/>
</dbReference>
<keyword evidence="7" id="KW-0539">Nucleus</keyword>
<feature type="domain" description="WH2" evidence="11">
    <location>
        <begin position="340"/>
        <end position="357"/>
    </location>
</feature>
<evidence type="ECO:0000256" key="2">
    <source>
        <dbReference type="ARBA" id="ARBA00004245"/>
    </source>
</evidence>
<feature type="domain" description="CRIB" evidence="9">
    <location>
        <begin position="174"/>
        <end position="187"/>
    </location>
</feature>
<dbReference type="InterPro" id="IPR036936">
    <property type="entry name" value="CRIB_dom_sf"/>
</dbReference>
<dbReference type="InterPro" id="IPR011993">
    <property type="entry name" value="PH-like_dom_sf"/>
</dbReference>
<evidence type="ECO:0000256" key="8">
    <source>
        <dbReference type="SAM" id="MobiDB-lite"/>
    </source>
</evidence>
<dbReference type="SMART" id="SM00285">
    <property type="entry name" value="PBD"/>
    <property type="match status" value="1"/>
</dbReference>
<gene>
    <name evidence="12" type="ORF">RB653_008655</name>
</gene>
<dbReference type="Gene3D" id="6.10.280.150">
    <property type="match status" value="1"/>
</dbReference>
<evidence type="ECO:0000256" key="7">
    <source>
        <dbReference type="ARBA" id="ARBA00023242"/>
    </source>
</evidence>